<keyword evidence="14 18" id="KW-0830">Ubiquinone</keyword>
<comment type="function">
    <text evidence="18">Core subunit of the mitochondrial membrane respiratory chain NADH dehydrogenase (Complex I) which catalyzes electron transfer from NADH through the respiratory chain, using ubiquinone as an electron acceptor. Essential for the catalytic activity and assembly of complex I.</text>
</comment>
<feature type="transmembrane region" description="Helical" evidence="18">
    <location>
        <begin position="231"/>
        <end position="253"/>
    </location>
</feature>
<dbReference type="GO" id="GO:0006120">
    <property type="term" value="P:mitochondrial electron transport, NADH to ubiquinone"/>
    <property type="evidence" value="ECO:0007669"/>
    <property type="project" value="InterPro"/>
</dbReference>
<dbReference type="EC" id="7.1.1.2" evidence="4 18"/>
<keyword evidence="11 18" id="KW-0249">Electron transport</keyword>
<evidence type="ECO:0000256" key="12">
    <source>
        <dbReference type="ARBA" id="ARBA00022989"/>
    </source>
</evidence>
<evidence type="ECO:0000313" key="20">
    <source>
        <dbReference type="EMBL" id="AFI54682.1"/>
    </source>
</evidence>
<gene>
    <name evidence="20" type="primary">ND2</name>
</gene>
<keyword evidence="12 18" id="KW-1133">Transmembrane helix</keyword>
<dbReference type="GO" id="GO:0005743">
    <property type="term" value="C:mitochondrial inner membrane"/>
    <property type="evidence" value="ECO:0007669"/>
    <property type="project" value="UniProtKB-SubCell"/>
</dbReference>
<evidence type="ECO:0000256" key="13">
    <source>
        <dbReference type="ARBA" id="ARBA00023027"/>
    </source>
</evidence>
<feature type="domain" description="NADH:quinone oxidoreductase/Mrp antiporter transmembrane" evidence="19">
    <location>
        <begin position="22"/>
        <end position="278"/>
    </location>
</feature>
<name>A0A172DYT9_9HEMI</name>
<evidence type="ECO:0000256" key="5">
    <source>
        <dbReference type="ARBA" id="ARBA00021008"/>
    </source>
</evidence>
<geneLocation type="mitochondrion" evidence="20"/>
<feature type="transmembrane region" description="Helical" evidence="18">
    <location>
        <begin position="193"/>
        <end position="211"/>
    </location>
</feature>
<dbReference type="Pfam" id="PF00361">
    <property type="entry name" value="Proton_antipo_M"/>
    <property type="match status" value="1"/>
</dbReference>
<keyword evidence="6" id="KW-0813">Transport</keyword>
<dbReference type="CTD" id="4536"/>
<comment type="subcellular location">
    <subcellularLocation>
        <location evidence="2 18">Mitochondrion inner membrane</location>
        <topology evidence="2 18">Multi-pass membrane protein</topology>
    </subcellularLocation>
</comment>
<proteinExistence type="inferred from homology"/>
<keyword evidence="13 18" id="KW-0520">NAD</keyword>
<dbReference type="PANTHER" id="PTHR46552">
    <property type="entry name" value="NADH-UBIQUINONE OXIDOREDUCTASE CHAIN 2"/>
    <property type="match status" value="1"/>
</dbReference>
<evidence type="ECO:0000256" key="15">
    <source>
        <dbReference type="ARBA" id="ARBA00023128"/>
    </source>
</evidence>
<keyword evidence="8 18" id="KW-0812">Transmembrane</keyword>
<accession>A0A172DYT9</accession>
<evidence type="ECO:0000259" key="19">
    <source>
        <dbReference type="Pfam" id="PF00361"/>
    </source>
</evidence>
<feature type="transmembrane region" description="Helical" evidence="18">
    <location>
        <begin position="25"/>
        <end position="43"/>
    </location>
</feature>
<evidence type="ECO:0000256" key="17">
    <source>
        <dbReference type="ARBA" id="ARBA00049551"/>
    </source>
</evidence>
<feature type="transmembrane region" description="Helical" evidence="18">
    <location>
        <begin position="304"/>
        <end position="322"/>
    </location>
</feature>
<dbReference type="PANTHER" id="PTHR46552:SF1">
    <property type="entry name" value="NADH-UBIQUINONE OXIDOREDUCTASE CHAIN 2"/>
    <property type="match status" value="1"/>
</dbReference>
<sequence length="323" mass="36864">MIFNKPFMWIMLTGSSMISVSSSSWFGIWIGLEINLIAFIPMMKSKSKESSNSMLTYFLPQSLGSMILLFTVLISSINMFPPNMMSDLINIVMTISILIKLGLPPFHLWLPKMMNSMNWESCMWLMTWQKVAPLTAMFQLTEKSSITSMIAIMSTIMGSLGGINQTSMRTMMGYSSITHTGWMLMMSKLSYNWMLYLLIYSTITLLIMNQFKKMNIMFMNQILSLKKSDSIIILSSILSMGGLPPFIGFIPKWMVIQNSINSNEMMTITMMSIMSLMTLFFYLKMISPIILMSNSSLKTMNYKLSMWPMLLSSMTLPALIVLM</sequence>
<dbReference type="InterPro" id="IPR001750">
    <property type="entry name" value="ND/Mrp_TM"/>
</dbReference>
<evidence type="ECO:0000256" key="1">
    <source>
        <dbReference type="ARBA" id="ARBA00003257"/>
    </source>
</evidence>
<dbReference type="RefSeq" id="YP_009258815.1">
    <property type="nucleotide sequence ID" value="NC_030361.1"/>
</dbReference>
<evidence type="ECO:0000256" key="9">
    <source>
        <dbReference type="ARBA" id="ARBA00022792"/>
    </source>
</evidence>
<feature type="transmembrane region" description="Helical" evidence="18">
    <location>
        <begin position="55"/>
        <end position="77"/>
    </location>
</feature>
<protein>
    <recommendedName>
        <fullName evidence="5 18">NADH-ubiquinone oxidoreductase chain 2</fullName>
        <ecNumber evidence="4 18">7.1.1.2</ecNumber>
    </recommendedName>
</protein>
<evidence type="ECO:0000256" key="4">
    <source>
        <dbReference type="ARBA" id="ARBA00012944"/>
    </source>
</evidence>
<keyword evidence="9 18" id="KW-0999">Mitochondrion inner membrane</keyword>
<evidence type="ECO:0000256" key="6">
    <source>
        <dbReference type="ARBA" id="ARBA00022448"/>
    </source>
</evidence>
<evidence type="ECO:0000256" key="7">
    <source>
        <dbReference type="ARBA" id="ARBA00022660"/>
    </source>
</evidence>
<evidence type="ECO:0000256" key="8">
    <source>
        <dbReference type="ARBA" id="ARBA00022692"/>
    </source>
</evidence>
<dbReference type="PRINTS" id="PR01436">
    <property type="entry name" value="NADHDHGNASE2"/>
</dbReference>
<keyword evidence="7 18" id="KW-0679">Respiratory chain</keyword>
<dbReference type="AlphaFoldDB" id="A0A172DYT9"/>
<evidence type="ECO:0000256" key="14">
    <source>
        <dbReference type="ARBA" id="ARBA00023075"/>
    </source>
</evidence>
<evidence type="ECO:0000256" key="10">
    <source>
        <dbReference type="ARBA" id="ARBA00022967"/>
    </source>
</evidence>
<dbReference type="GeneID" id="27985330"/>
<keyword evidence="16 18" id="KW-0472">Membrane</keyword>
<evidence type="ECO:0000256" key="2">
    <source>
        <dbReference type="ARBA" id="ARBA00004448"/>
    </source>
</evidence>
<dbReference type="GO" id="GO:0008137">
    <property type="term" value="F:NADH dehydrogenase (ubiquinone) activity"/>
    <property type="evidence" value="ECO:0007669"/>
    <property type="project" value="UniProtKB-EC"/>
</dbReference>
<keyword evidence="15 18" id="KW-0496">Mitochondrion</keyword>
<feature type="transmembrane region" description="Helical" evidence="18">
    <location>
        <begin position="265"/>
        <end position="283"/>
    </location>
</feature>
<evidence type="ECO:0000256" key="18">
    <source>
        <dbReference type="RuleBase" id="RU003403"/>
    </source>
</evidence>
<dbReference type="InterPro" id="IPR003917">
    <property type="entry name" value="NADH_UbQ_OxRdtase_chain2"/>
</dbReference>
<reference evidence="20" key="2">
    <citation type="journal article" date="2016" name="Sci. Rep.">
        <title>Rearrangement of mitochondrial tRNA genes in flat bugs (Hemiptera: Aradidae).</title>
        <authorList>
            <person name="Song F."/>
            <person name="Li H."/>
            <person name="Shao R."/>
            <person name="Shi A."/>
            <person name="Bai X."/>
            <person name="Zheng X."/>
            <person name="Heiss E."/>
            <person name="Cai W."/>
        </authorList>
    </citation>
    <scope>NUCLEOTIDE SEQUENCE</scope>
</reference>
<evidence type="ECO:0000256" key="3">
    <source>
        <dbReference type="ARBA" id="ARBA00007012"/>
    </source>
</evidence>
<organism evidence="20">
    <name type="scientific">Aneurus sublobatus</name>
    <dbReference type="NCBI Taxonomy" id="1176473"/>
    <lineage>
        <taxon>Eukaryota</taxon>
        <taxon>Metazoa</taxon>
        <taxon>Ecdysozoa</taxon>
        <taxon>Arthropoda</taxon>
        <taxon>Hexapoda</taxon>
        <taxon>Insecta</taxon>
        <taxon>Pterygota</taxon>
        <taxon>Neoptera</taxon>
        <taxon>Paraneoptera</taxon>
        <taxon>Hemiptera</taxon>
        <taxon>Heteroptera</taxon>
        <taxon>Panheteroptera</taxon>
        <taxon>Pentatomomorpha</taxon>
        <taxon>Aradoidea</taxon>
        <taxon>Aradidae</taxon>
        <taxon>Aneurinae</taxon>
        <taxon>Aneurus</taxon>
    </lineage>
</organism>
<evidence type="ECO:0000256" key="16">
    <source>
        <dbReference type="ARBA" id="ARBA00023136"/>
    </source>
</evidence>
<keyword evidence="10 18" id="KW-1278">Translocase</keyword>
<reference evidence="20" key="1">
    <citation type="submission" date="2012-03" db="EMBL/GenBank/DDBJ databases">
        <authorList>
            <person name="Mohankumar C."/>
            <person name="Salini B."/>
            <person name="Harish M."/>
            <person name="Sooraj B."/>
        </authorList>
    </citation>
    <scope>NUCLEOTIDE SEQUENCE</scope>
</reference>
<comment type="function">
    <text evidence="1">Core subunit of the mitochondrial membrane respiratory chain NADH dehydrogenase (Complex I) that is believed to belong to the minimal assembly required for catalysis. Complex I functions in the transfer of electrons from NADH to the respiratory chain. The immediate electron acceptor for the enzyme is believed to be ubiquinone.</text>
</comment>
<comment type="similarity">
    <text evidence="3 18">Belongs to the complex I subunit 2 family.</text>
</comment>
<comment type="catalytic activity">
    <reaction evidence="17 18">
        <text>a ubiquinone + NADH + 5 H(+)(in) = a ubiquinol + NAD(+) + 4 H(+)(out)</text>
        <dbReference type="Rhea" id="RHEA:29091"/>
        <dbReference type="Rhea" id="RHEA-COMP:9565"/>
        <dbReference type="Rhea" id="RHEA-COMP:9566"/>
        <dbReference type="ChEBI" id="CHEBI:15378"/>
        <dbReference type="ChEBI" id="CHEBI:16389"/>
        <dbReference type="ChEBI" id="CHEBI:17976"/>
        <dbReference type="ChEBI" id="CHEBI:57540"/>
        <dbReference type="ChEBI" id="CHEBI:57945"/>
        <dbReference type="EC" id="7.1.1.2"/>
    </reaction>
</comment>
<feature type="transmembrane region" description="Helical" evidence="18">
    <location>
        <begin position="146"/>
        <end position="163"/>
    </location>
</feature>
<dbReference type="EMBL" id="JQ780817">
    <property type="protein sequence ID" value="AFI54682.1"/>
    <property type="molecule type" value="Genomic_DNA"/>
</dbReference>
<evidence type="ECO:0000256" key="11">
    <source>
        <dbReference type="ARBA" id="ARBA00022982"/>
    </source>
</evidence>
<feature type="transmembrane region" description="Helical" evidence="18">
    <location>
        <begin position="89"/>
        <end position="110"/>
    </location>
</feature>
<dbReference type="InterPro" id="IPR050175">
    <property type="entry name" value="Complex_I_Subunit_2"/>
</dbReference>